<evidence type="ECO:0000313" key="2">
    <source>
        <dbReference type="EMBL" id="AWL10598.1"/>
    </source>
</evidence>
<accession>A0A2S2DYX1</accession>
<dbReference type="EMBL" id="CP029347">
    <property type="protein sequence ID" value="AWL10598.1"/>
    <property type="molecule type" value="Genomic_DNA"/>
</dbReference>
<evidence type="ECO:0000313" key="3">
    <source>
        <dbReference type="Proteomes" id="UP000245728"/>
    </source>
</evidence>
<proteinExistence type="predicted"/>
<keyword evidence="3" id="KW-1185">Reference proteome</keyword>
<dbReference type="Pfam" id="PF12118">
    <property type="entry name" value="SprA-related"/>
    <property type="match status" value="1"/>
</dbReference>
<reference evidence="2 3" key="1">
    <citation type="submission" date="2018-05" db="EMBL/GenBank/DDBJ databases">
        <title>Salinimonas sp. HMF8227 Genome sequencing and assembly.</title>
        <authorList>
            <person name="Kang H."/>
            <person name="Kang J."/>
            <person name="Cha I."/>
            <person name="Kim H."/>
            <person name="Joh K."/>
        </authorList>
    </citation>
    <scope>NUCLEOTIDE SEQUENCE [LARGE SCALE GENOMIC DNA]</scope>
    <source>
        <strain evidence="2 3">HMF8227</strain>
    </source>
</reference>
<feature type="region of interest" description="Disordered" evidence="1">
    <location>
        <begin position="1"/>
        <end position="271"/>
    </location>
</feature>
<evidence type="ECO:0000256" key="1">
    <source>
        <dbReference type="SAM" id="MobiDB-lite"/>
    </source>
</evidence>
<organism evidence="2 3">
    <name type="scientific">Saliniradius amylolyticus</name>
    <dbReference type="NCBI Taxonomy" id="2183582"/>
    <lineage>
        <taxon>Bacteria</taxon>
        <taxon>Pseudomonadati</taxon>
        <taxon>Pseudomonadota</taxon>
        <taxon>Gammaproteobacteria</taxon>
        <taxon>Alteromonadales</taxon>
        <taxon>Alteromonadaceae</taxon>
        <taxon>Saliniradius</taxon>
    </lineage>
</organism>
<gene>
    <name evidence="2" type="ORF">HMF8227_00090</name>
</gene>
<protein>
    <recommendedName>
        <fullName evidence="4">Catalase</fullName>
    </recommendedName>
</protein>
<dbReference type="RefSeq" id="WP_109338299.1">
    <property type="nucleotide sequence ID" value="NZ_CP029347.1"/>
</dbReference>
<dbReference type="InterPro" id="IPR021973">
    <property type="entry name" value="SprA-related"/>
</dbReference>
<name>A0A2S2DYX1_9ALTE</name>
<dbReference type="KEGG" id="salh:HMF8227_00090"/>
<dbReference type="OrthoDB" id="9812722at2"/>
<dbReference type="AlphaFoldDB" id="A0A2S2DYX1"/>
<feature type="compositionally biased region" description="Low complexity" evidence="1">
    <location>
        <begin position="71"/>
        <end position="85"/>
    </location>
</feature>
<feature type="compositionally biased region" description="Basic and acidic residues" evidence="1">
    <location>
        <begin position="88"/>
        <end position="129"/>
    </location>
</feature>
<feature type="compositionally biased region" description="Polar residues" evidence="1">
    <location>
        <begin position="57"/>
        <end position="66"/>
    </location>
</feature>
<evidence type="ECO:0008006" key="4">
    <source>
        <dbReference type="Google" id="ProtNLM"/>
    </source>
</evidence>
<sequence>MSIVTPAPLGVPFTTANHNTESARRDNLAREVIPQPSQADESGAEKGLGADSERARQNQQAQNSPTYDKPQNAQSSESEQQANNSGKDNGKDESAGKQDAERRQQEANEKEVKELQERDREVRQHEQAHANRGGQYAGAPSYEYQRGPDGQQYAVGGEVSIDISEEPTPEQTIRKMEQVKAAALAPAEPSPQDYRVANEAQQTAVEARGEVAKESMAQAQKAVSQAGEGAEEDGSYQPPSPDETADGGITVGRRTLSESDPVAEAAGLASDSREFKQMLARRDNEINQRSLRIANFYAQVTQPVERGLVQQSI</sequence>
<dbReference type="Proteomes" id="UP000245728">
    <property type="component" value="Chromosome"/>
</dbReference>